<dbReference type="PANTHER" id="PTHR35908">
    <property type="entry name" value="HYPOTHETICAL FUSION PROTEIN"/>
    <property type="match status" value="1"/>
</dbReference>
<proteinExistence type="predicted"/>
<dbReference type="Proteomes" id="UP000800981">
    <property type="component" value="Unassembled WGS sequence"/>
</dbReference>
<sequence length="221" mass="23868">MGLVRWKDLCIDATGPDRVSRFWSAALGRERELQEGGDAVLRGAVPAQTVWVNQVPEAKTVKNRVHLDLVAPDVQPLLEAGATRSGEFGYDGHEWTVLLDPEGGELCVFSDPREPTALVVDSNDSVADAAWWAELLGGTPTTAPGGLPRWVSGVPGLPFDVLKFVGVPEPKTVKNRVHWDVTGRVEDVVARGARVLADPHGQARWHVLADPAGNEFCVFAP</sequence>
<organism evidence="2 3">
    <name type="scientific">Motilibacter deserti</name>
    <dbReference type="NCBI Taxonomy" id="2714956"/>
    <lineage>
        <taxon>Bacteria</taxon>
        <taxon>Bacillati</taxon>
        <taxon>Actinomycetota</taxon>
        <taxon>Actinomycetes</taxon>
        <taxon>Motilibacterales</taxon>
        <taxon>Motilibacteraceae</taxon>
        <taxon>Motilibacter</taxon>
    </lineage>
</organism>
<evidence type="ECO:0000259" key="1">
    <source>
        <dbReference type="Pfam" id="PF18029"/>
    </source>
</evidence>
<dbReference type="PANTHER" id="PTHR35908:SF1">
    <property type="entry name" value="CONSERVED PROTEIN"/>
    <property type="match status" value="1"/>
</dbReference>
<dbReference type="InterPro" id="IPR041581">
    <property type="entry name" value="Glyoxalase_6"/>
</dbReference>
<evidence type="ECO:0000313" key="3">
    <source>
        <dbReference type="Proteomes" id="UP000800981"/>
    </source>
</evidence>
<evidence type="ECO:0000313" key="2">
    <source>
        <dbReference type="EMBL" id="NHC13366.1"/>
    </source>
</evidence>
<name>A0ABX0GUH8_9ACTN</name>
<reference evidence="2 3" key="1">
    <citation type="submission" date="2020-03" db="EMBL/GenBank/DDBJ databases">
        <title>Two novel Motilibacter sp.</title>
        <authorList>
            <person name="Liu S."/>
        </authorList>
    </citation>
    <scope>NUCLEOTIDE SEQUENCE [LARGE SCALE GENOMIC DNA]</scope>
    <source>
        <strain evidence="2 3">E257</strain>
    </source>
</reference>
<dbReference type="RefSeq" id="WP_166279667.1">
    <property type="nucleotide sequence ID" value="NZ_JAANNP010000002.1"/>
</dbReference>
<dbReference type="SUPFAM" id="SSF54593">
    <property type="entry name" value="Glyoxalase/Bleomycin resistance protein/Dihydroxybiphenyl dioxygenase"/>
    <property type="match status" value="2"/>
</dbReference>
<comment type="caution">
    <text evidence="2">The sequence shown here is derived from an EMBL/GenBank/DDBJ whole genome shotgun (WGS) entry which is preliminary data.</text>
</comment>
<dbReference type="InterPro" id="IPR029068">
    <property type="entry name" value="Glyas_Bleomycin-R_OHBP_Dase"/>
</dbReference>
<dbReference type="Pfam" id="PF18029">
    <property type="entry name" value="Glyoxalase_6"/>
    <property type="match status" value="2"/>
</dbReference>
<gene>
    <name evidence="2" type="ORF">G9H71_06175</name>
</gene>
<feature type="domain" description="Glyoxalase-like" evidence="1">
    <location>
        <begin position="9"/>
        <end position="109"/>
    </location>
</feature>
<feature type="domain" description="Glyoxalase-like" evidence="1">
    <location>
        <begin position="118"/>
        <end position="219"/>
    </location>
</feature>
<protein>
    <submittedName>
        <fullName evidence="2">VOC family protein</fullName>
    </submittedName>
</protein>
<accession>A0ABX0GUH8</accession>
<dbReference type="Gene3D" id="3.10.180.10">
    <property type="entry name" value="2,3-Dihydroxybiphenyl 1,2-Dioxygenase, domain 1"/>
    <property type="match status" value="2"/>
</dbReference>
<keyword evidence="3" id="KW-1185">Reference proteome</keyword>
<dbReference type="EMBL" id="JAANNP010000002">
    <property type="protein sequence ID" value="NHC13366.1"/>
    <property type="molecule type" value="Genomic_DNA"/>
</dbReference>